<dbReference type="Proteomes" id="UP000608522">
    <property type="component" value="Unassembled WGS sequence"/>
</dbReference>
<organism evidence="2 3">
    <name type="scientific">Streptomyces spororaveus</name>
    <dbReference type="NCBI Taxonomy" id="284039"/>
    <lineage>
        <taxon>Bacteria</taxon>
        <taxon>Bacillati</taxon>
        <taxon>Actinomycetota</taxon>
        <taxon>Actinomycetes</taxon>
        <taxon>Kitasatosporales</taxon>
        <taxon>Streptomycetaceae</taxon>
        <taxon>Streptomyces</taxon>
    </lineage>
</organism>
<protein>
    <submittedName>
        <fullName evidence="2">Uncharacterized protein</fullName>
    </submittedName>
</protein>
<comment type="caution">
    <text evidence="2">The sequence shown here is derived from an EMBL/GenBank/DDBJ whole genome shotgun (WGS) entry which is preliminary data.</text>
</comment>
<name>A0ABQ3T8H8_9ACTN</name>
<evidence type="ECO:0000313" key="2">
    <source>
        <dbReference type="EMBL" id="GHI76275.1"/>
    </source>
</evidence>
<gene>
    <name evidence="2" type="ORF">Sspor_18360</name>
</gene>
<reference evidence="3" key="1">
    <citation type="submission" date="2023-07" db="EMBL/GenBank/DDBJ databases">
        <title>Whole genome shotgun sequence of Streptomyces spororaveus NBRC 15456.</title>
        <authorList>
            <person name="Komaki H."/>
            <person name="Tamura T."/>
        </authorList>
    </citation>
    <scope>NUCLEOTIDE SEQUENCE [LARGE SCALE GENOMIC DNA]</scope>
    <source>
        <strain evidence="3">NBRC 15456</strain>
    </source>
</reference>
<sequence>MLTPRVERTVAVGQTPVTDTATGRVRVLNTRCATCDFRPGNQGNLAPGQLARLVRDCVADEGHIVCHETGDESSQPGAICAGFAAHPDAGRSLALRIAATGHALSQEPGPVPDLRSTPNAPMRTKASEPASR</sequence>
<evidence type="ECO:0000256" key="1">
    <source>
        <dbReference type="SAM" id="MobiDB-lite"/>
    </source>
</evidence>
<dbReference type="EMBL" id="BNED01000005">
    <property type="protein sequence ID" value="GHI76275.1"/>
    <property type="molecule type" value="Genomic_DNA"/>
</dbReference>
<evidence type="ECO:0000313" key="3">
    <source>
        <dbReference type="Proteomes" id="UP000608522"/>
    </source>
</evidence>
<proteinExistence type="predicted"/>
<keyword evidence="3" id="KW-1185">Reference proteome</keyword>
<accession>A0ABQ3T8H8</accession>
<feature type="region of interest" description="Disordered" evidence="1">
    <location>
        <begin position="101"/>
        <end position="132"/>
    </location>
</feature>